<dbReference type="AlphaFoldDB" id="A0A075LUR8"/>
<dbReference type="HOGENOM" id="CLU_2866305_0_0_9"/>
<dbReference type="RefSeq" id="WP_038564745.1">
    <property type="nucleotide sequence ID" value="NZ_CP008876.1"/>
</dbReference>
<sequence length="64" mass="7576">MKTQIYLKSAVNITERPTEIEGVSAEADKFIRDNQDKIVEVELAKVKKWETFWYAITIHYIDEE</sequence>
<accession>A0A075LUR8</accession>
<reference evidence="1 2" key="1">
    <citation type="submission" date="2014-07" db="EMBL/GenBank/DDBJ databases">
        <title>Complete genome sequence of a moderately halophilic bacterium Terribacillus aidingensis MP602, isolated from Cryptomeria fortunei in Tianmu mountain in China.</title>
        <authorList>
            <person name="Wang Y."/>
            <person name="Lu P."/>
            <person name="Zhang L."/>
        </authorList>
    </citation>
    <scope>NUCLEOTIDE SEQUENCE [LARGE SCALE GENOMIC DNA]</scope>
    <source>
        <strain evidence="1 2">MP602</strain>
    </source>
</reference>
<name>A0A075LUR8_9BACI</name>
<dbReference type="GeneID" id="34223114"/>
<dbReference type="Proteomes" id="UP000027980">
    <property type="component" value="Chromosome"/>
</dbReference>
<organism evidence="1 2">
    <name type="scientific">Terribacillus saccharophilus</name>
    <dbReference type="NCBI Taxonomy" id="361277"/>
    <lineage>
        <taxon>Bacteria</taxon>
        <taxon>Bacillati</taxon>
        <taxon>Bacillota</taxon>
        <taxon>Bacilli</taxon>
        <taxon>Bacillales</taxon>
        <taxon>Bacillaceae</taxon>
        <taxon>Terribacillus</taxon>
    </lineage>
</organism>
<gene>
    <name evidence="1" type="ORF">GZ22_16870</name>
</gene>
<protein>
    <submittedName>
        <fullName evidence="1">Uncharacterized protein</fullName>
    </submittedName>
</protein>
<dbReference type="KEGG" id="tap:GZ22_16870"/>
<dbReference type="EMBL" id="CP008876">
    <property type="protein sequence ID" value="AIF68138.1"/>
    <property type="molecule type" value="Genomic_DNA"/>
</dbReference>
<evidence type="ECO:0000313" key="2">
    <source>
        <dbReference type="Proteomes" id="UP000027980"/>
    </source>
</evidence>
<proteinExistence type="predicted"/>
<evidence type="ECO:0000313" key="1">
    <source>
        <dbReference type="EMBL" id="AIF68138.1"/>
    </source>
</evidence>